<dbReference type="EMBL" id="BAABGN010000011">
    <property type="protein sequence ID" value="GAA4427475.1"/>
    <property type="molecule type" value="Genomic_DNA"/>
</dbReference>
<feature type="compositionally biased region" description="Low complexity" evidence="1">
    <location>
        <begin position="313"/>
        <end position="335"/>
    </location>
</feature>
<comment type="caution">
    <text evidence="4">The sequence shown here is derived from an EMBL/GenBank/DDBJ whole genome shotgun (WGS) entry which is preliminary data.</text>
</comment>
<feature type="region of interest" description="Disordered" evidence="1">
    <location>
        <begin position="35"/>
        <end position="275"/>
    </location>
</feature>
<keyword evidence="5" id="KW-1185">Reference proteome</keyword>
<keyword evidence="2" id="KW-0472">Membrane</keyword>
<feature type="compositionally biased region" description="Low complexity" evidence="1">
    <location>
        <begin position="130"/>
        <end position="143"/>
    </location>
</feature>
<evidence type="ECO:0000259" key="3">
    <source>
        <dbReference type="Pfam" id="PF25591"/>
    </source>
</evidence>
<evidence type="ECO:0000256" key="2">
    <source>
        <dbReference type="SAM" id="Phobius"/>
    </source>
</evidence>
<dbReference type="Proteomes" id="UP001500622">
    <property type="component" value="Unassembled WGS sequence"/>
</dbReference>
<feature type="compositionally biased region" description="Polar residues" evidence="1">
    <location>
        <begin position="181"/>
        <end position="194"/>
    </location>
</feature>
<keyword evidence="2" id="KW-1133">Transmembrane helix</keyword>
<protein>
    <recommendedName>
        <fullName evidence="3">Leucine rich repeat variant domain-containing protein</fullName>
    </recommendedName>
</protein>
<feature type="compositionally biased region" description="Low complexity" evidence="1">
    <location>
        <begin position="110"/>
        <end position="119"/>
    </location>
</feature>
<dbReference type="RefSeq" id="WP_345216831.1">
    <property type="nucleotide sequence ID" value="NZ_BAABGN010000011.1"/>
</dbReference>
<feature type="transmembrane region" description="Helical" evidence="2">
    <location>
        <begin position="285"/>
        <end position="307"/>
    </location>
</feature>
<reference evidence="5" key="1">
    <citation type="journal article" date="2019" name="Int. J. Syst. Evol. Microbiol.">
        <title>The Global Catalogue of Microorganisms (GCM) 10K type strain sequencing project: providing services to taxonomists for standard genome sequencing and annotation.</title>
        <authorList>
            <consortium name="The Broad Institute Genomics Platform"/>
            <consortium name="The Broad Institute Genome Sequencing Center for Infectious Disease"/>
            <person name="Wu L."/>
            <person name="Ma J."/>
        </authorList>
    </citation>
    <scope>NUCLEOTIDE SEQUENCE [LARGE SCALE GENOMIC DNA]</scope>
    <source>
        <strain evidence="5">JCM 17810</strain>
    </source>
</reference>
<sequence>MTSPAQFSAYEAGNPATPPEVLAQIAETRPDLRALVAGNPSTPDYVVQNLGALGDPGVDSALRNRPGAVEDVRPSDTGAPAEEPPPSPESSPAAAEGPSDPRVEGDAGEGAEAASHDAGWGASQGALGEPFAAPSASSSAPVPQWDQQGRPQWDQPGYGQPGGQPPYGATPQGQLGYPYQDPQSSWYGDQQAGPQSGYDPHAQQQYGPGRDPYGQQQSAQPGQAPYGQPGQAPYGQPGQAPYGPPPTQNPYAQPVQNPYGQQYGQPAGASPWAANEASGSGALKWIIGGGIAVVVVIAVVVALVLGYQDSETDPAAGPATDPTPEAPTSEAPATEEPTEEGGSGGEPQTYGDDPQLDALWDECEQGDAQACDELYLQSPIGSEYEAFGASCGGRHTGTTEMCVDIE</sequence>
<organism evidence="4 5">
    <name type="scientific">Georgenia halophila</name>
    <dbReference type="NCBI Taxonomy" id="620889"/>
    <lineage>
        <taxon>Bacteria</taxon>
        <taxon>Bacillati</taxon>
        <taxon>Actinomycetota</taxon>
        <taxon>Actinomycetes</taxon>
        <taxon>Micrococcales</taxon>
        <taxon>Bogoriellaceae</taxon>
        <taxon>Georgenia</taxon>
    </lineage>
</organism>
<name>A0ABP8LD95_9MICO</name>
<evidence type="ECO:0000313" key="4">
    <source>
        <dbReference type="EMBL" id="GAA4427475.1"/>
    </source>
</evidence>
<dbReference type="Pfam" id="PF25591">
    <property type="entry name" value="LRV_2"/>
    <property type="match status" value="1"/>
</dbReference>
<accession>A0ABP8LD95</accession>
<feature type="domain" description="Leucine rich repeat variant" evidence="3">
    <location>
        <begin position="8"/>
        <end position="65"/>
    </location>
</feature>
<feature type="region of interest" description="Disordered" evidence="1">
    <location>
        <begin position="311"/>
        <end position="355"/>
    </location>
</feature>
<feature type="compositionally biased region" description="Low complexity" evidence="1">
    <location>
        <begin position="212"/>
        <end position="241"/>
    </location>
</feature>
<dbReference type="InterPro" id="IPR057893">
    <property type="entry name" value="LRV_2"/>
</dbReference>
<evidence type="ECO:0000313" key="5">
    <source>
        <dbReference type="Proteomes" id="UP001500622"/>
    </source>
</evidence>
<evidence type="ECO:0000256" key="1">
    <source>
        <dbReference type="SAM" id="MobiDB-lite"/>
    </source>
</evidence>
<feature type="compositionally biased region" description="Polar residues" evidence="1">
    <location>
        <begin position="249"/>
        <end position="264"/>
    </location>
</feature>
<keyword evidence="2" id="KW-0812">Transmembrane</keyword>
<gene>
    <name evidence="4" type="ORF">GCM10023169_27520</name>
</gene>
<proteinExistence type="predicted"/>